<dbReference type="GO" id="GO:0000398">
    <property type="term" value="P:mRNA splicing, via spliceosome"/>
    <property type="evidence" value="ECO:0007669"/>
    <property type="project" value="TreeGrafter"/>
</dbReference>
<proteinExistence type="predicted"/>
<dbReference type="GO" id="GO:0046540">
    <property type="term" value="C:U4/U6 x U5 tri-snRNP complex"/>
    <property type="evidence" value="ECO:0007669"/>
    <property type="project" value="TreeGrafter"/>
</dbReference>
<evidence type="ECO:0000256" key="3">
    <source>
        <dbReference type="PROSITE-ProRule" id="PRU00221"/>
    </source>
</evidence>
<dbReference type="Gene3D" id="2.130.10.10">
    <property type="entry name" value="YVTN repeat-like/Quinoprotein amine dehydrogenase"/>
    <property type="match status" value="6"/>
</dbReference>
<feature type="repeat" description="WD" evidence="3">
    <location>
        <begin position="613"/>
        <end position="654"/>
    </location>
</feature>
<dbReference type="InterPro" id="IPR015943">
    <property type="entry name" value="WD40/YVTN_repeat-like_dom_sf"/>
</dbReference>
<dbReference type="InterPro" id="IPR020472">
    <property type="entry name" value="WD40_PAC1"/>
</dbReference>
<feature type="compositionally biased region" description="Basic and acidic residues" evidence="4">
    <location>
        <begin position="115"/>
        <end position="124"/>
    </location>
</feature>
<feature type="repeat" description="WD" evidence="3">
    <location>
        <begin position="483"/>
        <end position="524"/>
    </location>
</feature>
<feature type="repeat" description="WD" evidence="3">
    <location>
        <begin position="655"/>
        <end position="696"/>
    </location>
</feature>
<protein>
    <recommendedName>
        <fullName evidence="5">APAF-1 helical domain-containing protein</fullName>
    </recommendedName>
</protein>
<dbReference type="SUPFAM" id="SSF50978">
    <property type="entry name" value="WD40 repeat-like"/>
    <property type="match status" value="1"/>
</dbReference>
<dbReference type="SUPFAM" id="SSF50998">
    <property type="entry name" value="Quinoprotein alcohol dehydrogenase-like"/>
    <property type="match status" value="1"/>
</dbReference>
<evidence type="ECO:0000313" key="6">
    <source>
        <dbReference type="EMBL" id="KAK9840975.1"/>
    </source>
</evidence>
<dbReference type="Gene3D" id="1.25.40.370">
    <property type="match status" value="1"/>
</dbReference>
<dbReference type="PRINTS" id="PR00320">
    <property type="entry name" value="GPROTEINBRPT"/>
</dbReference>
<name>A0AAW1S3R2_9CHLO</name>
<dbReference type="PANTHER" id="PTHR19846">
    <property type="entry name" value="WD40 REPEAT PROTEIN"/>
    <property type="match status" value="1"/>
</dbReference>
<feature type="domain" description="APAF-1 helical" evidence="5">
    <location>
        <begin position="281"/>
        <end position="366"/>
    </location>
</feature>
<evidence type="ECO:0000259" key="5">
    <source>
        <dbReference type="Pfam" id="PF17908"/>
    </source>
</evidence>
<keyword evidence="2" id="KW-0677">Repeat</keyword>
<keyword evidence="7" id="KW-1185">Reference proteome</keyword>
<feature type="repeat" description="WD" evidence="3">
    <location>
        <begin position="441"/>
        <end position="482"/>
    </location>
</feature>
<dbReference type="PROSITE" id="PS50294">
    <property type="entry name" value="WD_REPEATS_REGION"/>
    <property type="match status" value="9"/>
</dbReference>
<dbReference type="CDD" id="cd00200">
    <property type="entry name" value="WD40"/>
    <property type="match status" value="2"/>
</dbReference>
<evidence type="ECO:0000256" key="1">
    <source>
        <dbReference type="ARBA" id="ARBA00022574"/>
    </source>
</evidence>
<accession>A0AAW1S3R2</accession>
<dbReference type="InterPro" id="IPR036322">
    <property type="entry name" value="WD40_repeat_dom_sf"/>
</dbReference>
<feature type="repeat" description="WD" evidence="3">
    <location>
        <begin position="578"/>
        <end position="612"/>
    </location>
</feature>
<feature type="compositionally biased region" description="Low complexity" evidence="4">
    <location>
        <begin position="125"/>
        <end position="147"/>
    </location>
</feature>
<dbReference type="InterPro" id="IPR019775">
    <property type="entry name" value="WD40_repeat_CS"/>
</dbReference>
<feature type="region of interest" description="Disordered" evidence="4">
    <location>
        <begin position="99"/>
        <end position="148"/>
    </location>
</feature>
<dbReference type="GO" id="GO:0017070">
    <property type="term" value="F:U6 snRNA binding"/>
    <property type="evidence" value="ECO:0007669"/>
    <property type="project" value="TreeGrafter"/>
</dbReference>
<organism evidence="6 7">
    <name type="scientific">Elliptochloris bilobata</name>
    <dbReference type="NCBI Taxonomy" id="381761"/>
    <lineage>
        <taxon>Eukaryota</taxon>
        <taxon>Viridiplantae</taxon>
        <taxon>Chlorophyta</taxon>
        <taxon>core chlorophytes</taxon>
        <taxon>Trebouxiophyceae</taxon>
        <taxon>Trebouxiophyceae incertae sedis</taxon>
        <taxon>Elliptochloris clade</taxon>
        <taxon>Elliptochloris</taxon>
    </lineage>
</organism>
<reference evidence="6 7" key="1">
    <citation type="journal article" date="2024" name="Nat. Commun.">
        <title>Phylogenomics reveals the evolutionary origins of lichenization in chlorophyte algae.</title>
        <authorList>
            <person name="Puginier C."/>
            <person name="Libourel C."/>
            <person name="Otte J."/>
            <person name="Skaloud P."/>
            <person name="Haon M."/>
            <person name="Grisel S."/>
            <person name="Petersen M."/>
            <person name="Berrin J.G."/>
            <person name="Delaux P.M."/>
            <person name="Dal Grande F."/>
            <person name="Keller J."/>
        </authorList>
    </citation>
    <scope>NUCLEOTIDE SEQUENCE [LARGE SCALE GENOMIC DNA]</scope>
    <source>
        <strain evidence="6 7">SAG 245.80</strain>
    </source>
</reference>
<comment type="caution">
    <text evidence="6">The sequence shown here is derived from an EMBL/GenBank/DDBJ whole genome shotgun (WGS) entry which is preliminary data.</text>
</comment>
<feature type="compositionally biased region" description="Polar residues" evidence="4">
    <location>
        <begin position="53"/>
        <end position="73"/>
    </location>
</feature>
<dbReference type="AlphaFoldDB" id="A0AAW1S3R2"/>
<dbReference type="EMBL" id="JALJOU010000011">
    <property type="protein sequence ID" value="KAK9840975.1"/>
    <property type="molecule type" value="Genomic_DNA"/>
</dbReference>
<dbReference type="Pfam" id="PF17908">
    <property type="entry name" value="APAF1_C"/>
    <property type="match status" value="1"/>
</dbReference>
<evidence type="ECO:0000313" key="7">
    <source>
        <dbReference type="Proteomes" id="UP001445335"/>
    </source>
</evidence>
<dbReference type="PROSITE" id="PS50082">
    <property type="entry name" value="WD_REPEATS_2"/>
    <property type="match status" value="11"/>
</dbReference>
<keyword evidence="1 3" id="KW-0853">WD repeat</keyword>
<dbReference type="InterPro" id="IPR011047">
    <property type="entry name" value="Quinoprotein_ADH-like_sf"/>
</dbReference>
<evidence type="ECO:0000256" key="4">
    <source>
        <dbReference type="SAM" id="MobiDB-lite"/>
    </source>
</evidence>
<feature type="repeat" description="WD" evidence="3">
    <location>
        <begin position="1041"/>
        <end position="1082"/>
    </location>
</feature>
<feature type="repeat" description="WD" evidence="3">
    <location>
        <begin position="914"/>
        <end position="955"/>
    </location>
</feature>
<evidence type="ECO:0000256" key="2">
    <source>
        <dbReference type="ARBA" id="ARBA00022737"/>
    </source>
</evidence>
<sequence length="1119" mass="114771">MDVRSLSESVDAVKLGAHKRSDDSAYTGAEHGSAGAPEPRSHEGGFWGASAPRKTSSIGMAPMTTSSSLTSQGVAPAAAGRQGDALQGMLTDRLSFQAEDETSDHELGGGFGVREPVRRSDESGRSSVDAARSRRTSTTQSRRSSFALERASFEANRSSLEAFGAQAAARHAPPLQPDIAELGEAVDPGVLCEQLRIPDALRARFLALAVVPLDTPLPMAMLAALWRLSSLADAEATANLLEGQGVMRVAWLQDGSAWALVQAPVLCALAAAQLPDLPKRHASLLDAYTAGRASLAGVPDDGYIMQNAGHHLVGAGRLGELKALLASPGWLERKLHSYGTASVVADFRRHLMVEVDAEVKLLLEAFQMSVSSCLAHPAVPLLRAQMLGRLMAATSAASLQARLATEEGAAEEAGRHAAAPPCLFSRAPSLEQAGGLRRLTLRGHAAGIVKVLLTPGGVDIITVSTDGTARVWDMEIGDCVLLLAGHGGPLTDVAASADGALLLTGAADGTARLWELEKGECIGVLSGHSAGVNSVAIDVAGRVAATCSADGTGRLWDLATCQCTHVLAGHGGSGLGVVWAIALTPDGRHAVTASEDFTARVWSVATGACEVVLLGHSGWVVDVAITADGAHALTASHDATARVWDLQTGQCVHVLIGHNGRLNRVRVAPSAPIAVTVSDDFTARVWDWPAGRCLHVLAGHGGWVADAALAPCGAAGVTASGDELAVVWNLAAGTPMTVLAGHAGEVRSVVLTRRGRFVVSGSEDATARVWDLKAGALRQQRAHAGRAHGIVVSADGATAASFGDDGALVWDAANATCLGALEGHAAGVRWAAAVAGRRLVTASADRTVMTWALPSGVCEATLPGQQGVRVKSFAVAADGRTAVVVLFDSSVAIWDLAAGQQRAVLQRRGERDAAAGHTGGVNAALLTADGARVLTLSKDCTARVWDAATGACLHVLIGHSDGVVAAALSADGRSALTIAYDRSARVWDMASGRCRAVMVPPGGEQAARGALSADGTLAAVATESGTVQLWDVAAGQPLQVLLGHSTEVTELAFSPDAALLASCSADCSLRIWDARTGAAEGFFMADAGLTGCAFTGGAAPDGIATVSENGAVHFLQLAV</sequence>
<dbReference type="SMART" id="SM00320">
    <property type="entry name" value="WD40"/>
    <property type="match status" value="15"/>
</dbReference>
<feature type="repeat" description="WD" evidence="3">
    <location>
        <begin position="525"/>
        <end position="566"/>
    </location>
</feature>
<gene>
    <name evidence="6" type="ORF">WJX81_003475</name>
</gene>
<dbReference type="PROSITE" id="PS00678">
    <property type="entry name" value="WD_REPEATS_1"/>
    <property type="match status" value="7"/>
</dbReference>
<feature type="repeat" description="WD" evidence="3">
    <location>
        <begin position="697"/>
        <end position="738"/>
    </location>
</feature>
<feature type="region of interest" description="Disordered" evidence="4">
    <location>
        <begin position="1"/>
        <end position="81"/>
    </location>
</feature>
<dbReference type="GO" id="GO:0030621">
    <property type="term" value="F:U4 snRNA binding"/>
    <property type="evidence" value="ECO:0007669"/>
    <property type="project" value="TreeGrafter"/>
</dbReference>
<feature type="repeat" description="WD" evidence="3">
    <location>
        <begin position="739"/>
        <end position="780"/>
    </location>
</feature>
<dbReference type="PANTHER" id="PTHR19846:SF0">
    <property type="entry name" value="PRE-MRNA PROCESSING FACTOR 4"/>
    <property type="match status" value="1"/>
</dbReference>
<dbReference type="InterPro" id="IPR041452">
    <property type="entry name" value="APAF1_C"/>
</dbReference>
<dbReference type="Pfam" id="PF00400">
    <property type="entry name" value="WD40"/>
    <property type="match status" value="11"/>
</dbReference>
<dbReference type="InterPro" id="IPR001680">
    <property type="entry name" value="WD40_rpt"/>
</dbReference>
<feature type="repeat" description="WD" evidence="3">
    <location>
        <begin position="956"/>
        <end position="997"/>
    </location>
</feature>
<dbReference type="Proteomes" id="UP001445335">
    <property type="component" value="Unassembled WGS sequence"/>
</dbReference>